<reference evidence="2 3" key="1">
    <citation type="submission" date="2020-03" db="EMBL/GenBank/DDBJ databases">
        <title>Tamlana sp. nov, isolated from XXX.</title>
        <authorList>
            <person name="Cao W.R."/>
        </authorList>
    </citation>
    <scope>NUCLEOTIDE SEQUENCE [LARGE SCALE GENOMIC DNA]</scope>
    <source>
        <strain evidence="2 3">HST1-43</strain>
    </source>
</reference>
<accession>A0ABX1DFI2</accession>
<evidence type="ECO:0000313" key="2">
    <source>
        <dbReference type="EMBL" id="NJX16985.1"/>
    </source>
</evidence>
<dbReference type="Proteomes" id="UP000760545">
    <property type="component" value="Unassembled WGS sequence"/>
</dbReference>
<proteinExistence type="predicted"/>
<name>A0ABX1DFI2_9FLAO</name>
<dbReference type="PROSITE" id="PS50835">
    <property type="entry name" value="IG_LIKE"/>
    <property type="match status" value="1"/>
</dbReference>
<feature type="non-terminal residue" evidence="2">
    <location>
        <position position="173"/>
    </location>
</feature>
<organism evidence="2 3">
    <name type="scientific">Tamlana crocina</name>
    <dbReference type="NCBI Taxonomy" id="393006"/>
    <lineage>
        <taxon>Bacteria</taxon>
        <taxon>Pseudomonadati</taxon>
        <taxon>Bacteroidota</taxon>
        <taxon>Flavobacteriia</taxon>
        <taxon>Flavobacteriales</taxon>
        <taxon>Flavobacteriaceae</taxon>
        <taxon>Tamlana</taxon>
    </lineage>
</organism>
<feature type="domain" description="Ig-like" evidence="1">
    <location>
        <begin position="13"/>
        <end position="112"/>
    </location>
</feature>
<dbReference type="RefSeq" id="WP_209309751.1">
    <property type="nucleotide sequence ID" value="NZ_JAAVJS010000142.1"/>
</dbReference>
<sequence length="173" mass="16828">PVTLTLTATGNSPCANAVSTKTLTINQAPTAVAGTDVIACSNAAIKITEGSSATNNTGITWTSNGTGTIANPTSLTEATYTPGTGETGPVTLTLTATGNSPCANAVSTKTLTINQAPTAVAGTDVIACSNAAINITEGSSATNSTGITWTSNGTGTIANPTSLTEATYTPGTG</sequence>
<keyword evidence="3" id="KW-1185">Reference proteome</keyword>
<evidence type="ECO:0000259" key="1">
    <source>
        <dbReference type="PROSITE" id="PS50835"/>
    </source>
</evidence>
<protein>
    <recommendedName>
        <fullName evidence="1">Ig-like domain-containing protein</fullName>
    </recommendedName>
</protein>
<gene>
    <name evidence="2" type="ORF">HC176_16035</name>
</gene>
<comment type="caution">
    <text evidence="2">The sequence shown here is derived from an EMBL/GenBank/DDBJ whole genome shotgun (WGS) entry which is preliminary data.</text>
</comment>
<evidence type="ECO:0000313" key="3">
    <source>
        <dbReference type="Proteomes" id="UP000760545"/>
    </source>
</evidence>
<dbReference type="InterPro" id="IPR007110">
    <property type="entry name" value="Ig-like_dom"/>
</dbReference>
<dbReference type="EMBL" id="JAAVJS010000142">
    <property type="protein sequence ID" value="NJX16985.1"/>
    <property type="molecule type" value="Genomic_DNA"/>
</dbReference>
<feature type="non-terminal residue" evidence="2">
    <location>
        <position position="1"/>
    </location>
</feature>